<dbReference type="Pfam" id="PF08748">
    <property type="entry name" value="Phage_TAC_4"/>
    <property type="match status" value="1"/>
</dbReference>
<dbReference type="InterPro" id="IPR014859">
    <property type="entry name" value="Phage_TAC_4"/>
</dbReference>
<reference evidence="1 2" key="1">
    <citation type="submission" date="2019-12" db="EMBL/GenBank/DDBJ databases">
        <title>Phage therapy of healthcare-associated infections.</title>
        <authorList>
            <person name="Kiseleva I.A."/>
            <person name="Zulkarneev E.R."/>
            <person name="Kalendr R.S."/>
            <person name="Rubalskii E.O."/>
            <person name="Aleshkin A.V."/>
            <person name="Vakarina A.A."/>
            <person name="Stepanova T.F."/>
            <person name="Kataeva L.V."/>
        </authorList>
    </citation>
    <scope>NUCLEOTIDE SEQUENCE [LARGE SCALE GENOMIC DNA]</scope>
</reference>
<evidence type="ECO:0000313" key="1">
    <source>
        <dbReference type="EMBL" id="QHJ72662.1"/>
    </source>
</evidence>
<sequence>MAKFKLSLAALPDFKLPVKFKLANDQDVEVIFTVKHKKTSELQELLNKEDLSTKELIMAIASDWDLEEEYNEDNVNEFSDLFPASTVALTTAYMQALAGQRVKTKTSGVSTVPVRAN</sequence>
<name>A0A6B9SUG1_9CAUD</name>
<dbReference type="Proteomes" id="UP000464220">
    <property type="component" value="Segment"/>
</dbReference>
<accession>A0A6B9SUG1</accession>
<protein>
    <submittedName>
        <fullName evidence="1">Tail assembly chaperone</fullName>
    </submittedName>
</protein>
<evidence type="ECO:0000313" key="2">
    <source>
        <dbReference type="Proteomes" id="UP000464220"/>
    </source>
</evidence>
<organism evidence="1 2">
    <name type="scientific">Escherichia phage 2725-N35</name>
    <dbReference type="NCBI Taxonomy" id="2692738"/>
    <lineage>
        <taxon>Viruses</taxon>
        <taxon>Duplodnaviria</taxon>
        <taxon>Heunggongvirae</taxon>
        <taxon>Uroviricota</taxon>
        <taxon>Caudoviricetes</taxon>
        <taxon>Drexlerviridae</taxon>
        <taxon>Braunvirinae</taxon>
        <taxon>Veterinaerplatzvirus</taxon>
        <taxon>Veterinaerplatzvirus vv2725N25</taxon>
    </lineage>
</organism>
<proteinExistence type="predicted"/>
<dbReference type="EMBL" id="MN840485">
    <property type="protein sequence ID" value="QHJ72662.1"/>
    <property type="molecule type" value="Genomic_DNA"/>
</dbReference>
<keyword evidence="2" id="KW-1185">Reference proteome</keyword>